<dbReference type="InterPro" id="IPR020845">
    <property type="entry name" value="AMP-binding_CS"/>
</dbReference>
<comment type="caution">
    <text evidence="2">The sequence shown here is derived from an EMBL/GenBank/DDBJ whole genome shotgun (WGS) entry which is preliminary data.</text>
</comment>
<name>A0ABU8KPK0_9HYPH</name>
<dbReference type="InterPro" id="IPR045851">
    <property type="entry name" value="AMP-bd_C_sf"/>
</dbReference>
<evidence type="ECO:0000313" key="2">
    <source>
        <dbReference type="EMBL" id="MEI9406714.1"/>
    </source>
</evidence>
<dbReference type="PANTHER" id="PTHR43767">
    <property type="entry name" value="LONG-CHAIN-FATTY-ACID--COA LIGASE"/>
    <property type="match status" value="1"/>
</dbReference>
<dbReference type="Gene3D" id="3.30.300.30">
    <property type="match status" value="1"/>
</dbReference>
<dbReference type="SUPFAM" id="SSF56801">
    <property type="entry name" value="Acetyl-CoA synthetase-like"/>
    <property type="match status" value="1"/>
</dbReference>
<dbReference type="PANTHER" id="PTHR43767:SF1">
    <property type="entry name" value="NONRIBOSOMAL PEPTIDE SYNTHASE PES1 (EUROFUNG)-RELATED"/>
    <property type="match status" value="1"/>
</dbReference>
<gene>
    <name evidence="2" type="ORF">O7A05_31830</name>
</gene>
<organism evidence="2 3">
    <name type="scientific">Mesorhizobium argentiipisi</name>
    <dbReference type="NCBI Taxonomy" id="3015175"/>
    <lineage>
        <taxon>Bacteria</taxon>
        <taxon>Pseudomonadati</taxon>
        <taxon>Pseudomonadota</taxon>
        <taxon>Alphaproteobacteria</taxon>
        <taxon>Hyphomicrobiales</taxon>
        <taxon>Phyllobacteriaceae</taxon>
        <taxon>Mesorhizobium</taxon>
    </lineage>
</organism>
<dbReference type="RefSeq" id="WP_337097289.1">
    <property type="nucleotide sequence ID" value="NZ_JAPYKO010000043.1"/>
</dbReference>
<dbReference type="SUPFAM" id="SSF69593">
    <property type="entry name" value="Glycerol-3-phosphate (1)-acyltransferase"/>
    <property type="match status" value="1"/>
</dbReference>
<reference evidence="2 3" key="1">
    <citation type="submission" date="2022-12" db="EMBL/GenBank/DDBJ databases">
        <authorList>
            <person name="Muema E."/>
        </authorList>
    </citation>
    <scope>NUCLEOTIDE SEQUENCE [LARGE SCALE GENOMIC DNA]</scope>
    <source>
        <strain evidence="3">1330</strain>
    </source>
</reference>
<dbReference type="Gene3D" id="3.40.50.12780">
    <property type="entry name" value="N-terminal domain of ligase-like"/>
    <property type="match status" value="1"/>
</dbReference>
<dbReference type="InterPro" id="IPR050237">
    <property type="entry name" value="ATP-dep_AMP-bd_enzyme"/>
</dbReference>
<sequence length="740" mass="81044">MILTLALLAGLVFAWLLIAVIERFRLDLRFTQALLYVPFKLAFRIADNRMRIARSAKTPVIYVVWHQSRIEPALMLSLLPDDTLHILDEASARSLWLEPWRELARTIAFNAEHIFVSRRLVRVLKGKGRLAVYLPDNVEPDVKSFRLFRAITRIAMQADARIVPIFVAGTRDLPVSLTPKEKAPRHWFPRLSVSVLEPMTIAELVARNPDMASNTNALFDRFAEARLYGTNLDRGLFLAMRDAADRIGPSRPIIEDVISGSLSYRKLFIGARVLGRHFEAVTAPGEAVGVLLPNANGVVLTFVGLISAGRVAAMINYTAGPASVTAAVRTAVIRTVISSRAFIEKAAIDDIVAAVEAGGAKMLWLEDVRANVTTLDKVAAALLWRLPLHRQQASKPAVILFTSGSEGTPKAVVLSNRNLLANVMQAEARVSVSPADILLNVLPVFHSFGLTGGTILPLVLGIKLFLYPSPLHYKIIPEIARKVKPTVMFGTDTFLANYARTAKDGDFSSLRFVVAGAEAVKPETRRTYRDRFQASIVEGFGLTEAAPVVAVNTAIHSRDGTVGRPLPAIRVKLEPVEGIAEGGRLWLDGPNMMMGYMTADRPGELQRLEGWHDTGDIVSIDREGFITIRGRAKRFAKIAGEMVSLGAVEMLVQSLWPEERHAAVAVPDKRRGERIVLVTTADDANAEELRQFGKKAGAAELMVPNDIIKVDEIPVLGSGKTDYISARKLAIDRLGLSAAA</sequence>
<keyword evidence="3" id="KW-1185">Reference proteome</keyword>
<dbReference type="Proteomes" id="UP001366503">
    <property type="component" value="Unassembled WGS sequence"/>
</dbReference>
<dbReference type="InterPro" id="IPR000873">
    <property type="entry name" value="AMP-dep_synth/lig_dom"/>
</dbReference>
<dbReference type="InterPro" id="IPR042099">
    <property type="entry name" value="ANL_N_sf"/>
</dbReference>
<dbReference type="Pfam" id="PF00501">
    <property type="entry name" value="AMP-binding"/>
    <property type="match status" value="1"/>
</dbReference>
<dbReference type="EMBL" id="JAPYKO010000043">
    <property type="protein sequence ID" value="MEI9406714.1"/>
    <property type="molecule type" value="Genomic_DNA"/>
</dbReference>
<evidence type="ECO:0000259" key="1">
    <source>
        <dbReference type="Pfam" id="PF00501"/>
    </source>
</evidence>
<evidence type="ECO:0000313" key="3">
    <source>
        <dbReference type="Proteomes" id="UP001366503"/>
    </source>
</evidence>
<dbReference type="PROSITE" id="PS00455">
    <property type="entry name" value="AMP_BINDING"/>
    <property type="match status" value="1"/>
</dbReference>
<feature type="domain" description="AMP-dependent synthetase/ligase" evidence="1">
    <location>
        <begin position="250"/>
        <end position="596"/>
    </location>
</feature>
<proteinExistence type="predicted"/>
<accession>A0ABU8KPK0</accession>
<protein>
    <submittedName>
        <fullName evidence="2">AMP-binding protein</fullName>
    </submittedName>
</protein>